<dbReference type="Proteomes" id="UP000772434">
    <property type="component" value="Unassembled WGS sequence"/>
</dbReference>
<dbReference type="EMBL" id="JADNRY010000100">
    <property type="protein sequence ID" value="KAF9065643.1"/>
    <property type="molecule type" value="Genomic_DNA"/>
</dbReference>
<sequence length="153" mass="17025">MPPSTSDLANLDAGVDVINPAPVAVVKDLASSYSRAENGYKGISGLGIHQAHRISPINRNSKTRFSLSSYGTGLFRIRTPFSIDISTPFFFEKHYVATLLPNVSSNISNHPLSYQDILLKHYLLCLIIMPIMELAFTKETAFMVFIWFLSSQI</sequence>
<accession>A0A9P5U5C5</accession>
<reference evidence="1" key="1">
    <citation type="submission" date="2020-11" db="EMBL/GenBank/DDBJ databases">
        <authorList>
            <consortium name="DOE Joint Genome Institute"/>
            <person name="Ahrendt S."/>
            <person name="Riley R."/>
            <person name="Andreopoulos W."/>
            <person name="Labutti K."/>
            <person name="Pangilinan J."/>
            <person name="Ruiz-Duenas F.J."/>
            <person name="Barrasa J.M."/>
            <person name="Sanchez-Garcia M."/>
            <person name="Camarero S."/>
            <person name="Miyauchi S."/>
            <person name="Serrano A."/>
            <person name="Linde D."/>
            <person name="Babiker R."/>
            <person name="Drula E."/>
            <person name="Ayuso-Fernandez I."/>
            <person name="Pacheco R."/>
            <person name="Padilla G."/>
            <person name="Ferreira P."/>
            <person name="Barriuso J."/>
            <person name="Kellner H."/>
            <person name="Castanera R."/>
            <person name="Alfaro M."/>
            <person name="Ramirez L."/>
            <person name="Pisabarro A.G."/>
            <person name="Kuo A."/>
            <person name="Tritt A."/>
            <person name="Lipzen A."/>
            <person name="He G."/>
            <person name="Yan M."/>
            <person name="Ng V."/>
            <person name="Cullen D."/>
            <person name="Martin F."/>
            <person name="Rosso M.-N."/>
            <person name="Henrissat B."/>
            <person name="Hibbett D."/>
            <person name="Martinez A.T."/>
            <person name="Grigoriev I.V."/>
        </authorList>
    </citation>
    <scope>NUCLEOTIDE SEQUENCE</scope>
    <source>
        <strain evidence="1">AH 40177</strain>
    </source>
</reference>
<name>A0A9P5U5C5_9AGAR</name>
<keyword evidence="2" id="KW-1185">Reference proteome</keyword>
<evidence type="ECO:0000313" key="1">
    <source>
        <dbReference type="EMBL" id="KAF9065643.1"/>
    </source>
</evidence>
<proteinExistence type="predicted"/>
<evidence type="ECO:0000313" key="2">
    <source>
        <dbReference type="Proteomes" id="UP000772434"/>
    </source>
</evidence>
<organism evidence="1 2">
    <name type="scientific">Rhodocollybia butyracea</name>
    <dbReference type="NCBI Taxonomy" id="206335"/>
    <lineage>
        <taxon>Eukaryota</taxon>
        <taxon>Fungi</taxon>
        <taxon>Dikarya</taxon>
        <taxon>Basidiomycota</taxon>
        <taxon>Agaricomycotina</taxon>
        <taxon>Agaricomycetes</taxon>
        <taxon>Agaricomycetidae</taxon>
        <taxon>Agaricales</taxon>
        <taxon>Marasmiineae</taxon>
        <taxon>Omphalotaceae</taxon>
        <taxon>Rhodocollybia</taxon>
    </lineage>
</organism>
<dbReference type="AlphaFoldDB" id="A0A9P5U5C5"/>
<comment type="caution">
    <text evidence="1">The sequence shown here is derived from an EMBL/GenBank/DDBJ whole genome shotgun (WGS) entry which is preliminary data.</text>
</comment>
<gene>
    <name evidence="1" type="ORF">BDP27DRAFT_1366242</name>
</gene>
<protein>
    <submittedName>
        <fullName evidence="1">Uncharacterized protein</fullName>
    </submittedName>
</protein>